<dbReference type="EMBL" id="FWWR01000009">
    <property type="protein sequence ID" value="SMB87048.1"/>
    <property type="molecule type" value="Genomic_DNA"/>
</dbReference>
<name>A0A1W1V147_PEPAS</name>
<protein>
    <submittedName>
        <fullName evidence="1">Uncharacterized protein</fullName>
    </submittedName>
</protein>
<proteinExistence type="predicted"/>
<dbReference type="AlphaFoldDB" id="A0A1W1V147"/>
<dbReference type="STRING" id="573058.SAMN00017477_1008"/>
<dbReference type="RefSeq" id="WP_084230623.1">
    <property type="nucleotide sequence ID" value="NZ_FWWR01000009.1"/>
</dbReference>
<keyword evidence="2" id="KW-1185">Reference proteome</keyword>
<sequence>MLKIIGDNLPLSEVQGLKEGRVDKVIAKITDPEIVKSLEKIEEDSKSGKMQSAMLATEITTMIQKQQEDNAKAIAELTTMISMSMMGGMK</sequence>
<evidence type="ECO:0000313" key="2">
    <source>
        <dbReference type="Proteomes" id="UP000192368"/>
    </source>
</evidence>
<evidence type="ECO:0000313" key="1">
    <source>
        <dbReference type="EMBL" id="SMB87048.1"/>
    </source>
</evidence>
<gene>
    <name evidence="1" type="ORF">SAMN00017477_1008</name>
</gene>
<organism evidence="1 2">
    <name type="scientific">Peptoniphilus asaccharolyticus DSM 20463</name>
    <dbReference type="NCBI Taxonomy" id="573058"/>
    <lineage>
        <taxon>Bacteria</taxon>
        <taxon>Bacillati</taxon>
        <taxon>Bacillota</taxon>
        <taxon>Tissierellia</taxon>
        <taxon>Tissierellales</taxon>
        <taxon>Peptoniphilaceae</taxon>
        <taxon>Peptoniphilus</taxon>
    </lineage>
</organism>
<reference evidence="2" key="1">
    <citation type="submission" date="2017-04" db="EMBL/GenBank/DDBJ databases">
        <authorList>
            <person name="Varghese N."/>
            <person name="Submissions S."/>
        </authorList>
    </citation>
    <scope>NUCLEOTIDE SEQUENCE [LARGE SCALE GENOMIC DNA]</scope>
    <source>
        <strain evidence="2">DSM 20463</strain>
    </source>
</reference>
<accession>A0A1W1V147</accession>
<dbReference type="Proteomes" id="UP000192368">
    <property type="component" value="Unassembled WGS sequence"/>
</dbReference>